<evidence type="ECO:0000313" key="14">
    <source>
        <dbReference type="Proteomes" id="UP000249725"/>
    </source>
</evidence>
<comment type="subcellular location">
    <subcellularLocation>
        <location evidence="1 8">Cell outer membrane</location>
        <topology evidence="1 8">Multi-pass membrane protein</topology>
    </subcellularLocation>
</comment>
<dbReference type="Pfam" id="PF07715">
    <property type="entry name" value="Plug"/>
    <property type="match status" value="1"/>
</dbReference>
<comment type="similarity">
    <text evidence="8 9">Belongs to the TonB-dependent receptor family.</text>
</comment>
<feature type="domain" description="TonB-dependent receptor-like beta-barrel" evidence="11">
    <location>
        <begin position="204"/>
        <end position="612"/>
    </location>
</feature>
<keyword evidence="3 8" id="KW-1134">Transmembrane beta strand</keyword>
<name>A0A328AA18_9CAUL</name>
<dbReference type="PROSITE" id="PS52016">
    <property type="entry name" value="TONB_DEPENDENT_REC_3"/>
    <property type="match status" value="1"/>
</dbReference>
<dbReference type="InterPro" id="IPR037066">
    <property type="entry name" value="Plug_dom_sf"/>
</dbReference>
<keyword evidence="13" id="KW-0675">Receptor</keyword>
<keyword evidence="4 8" id="KW-0812">Transmembrane</keyword>
<evidence type="ECO:0000256" key="1">
    <source>
        <dbReference type="ARBA" id="ARBA00004571"/>
    </source>
</evidence>
<dbReference type="Gene3D" id="2.170.130.10">
    <property type="entry name" value="TonB-dependent receptor, plug domain"/>
    <property type="match status" value="1"/>
</dbReference>
<dbReference type="InterPro" id="IPR039426">
    <property type="entry name" value="TonB-dep_rcpt-like"/>
</dbReference>
<evidence type="ECO:0000256" key="5">
    <source>
        <dbReference type="ARBA" id="ARBA00023077"/>
    </source>
</evidence>
<feature type="chain" id="PRO_5016394145" evidence="10">
    <location>
        <begin position="32"/>
        <end position="645"/>
    </location>
</feature>
<dbReference type="InterPro" id="IPR012910">
    <property type="entry name" value="Plug_dom"/>
</dbReference>
<evidence type="ECO:0000259" key="12">
    <source>
        <dbReference type="Pfam" id="PF07715"/>
    </source>
</evidence>
<dbReference type="Gene3D" id="2.40.170.20">
    <property type="entry name" value="TonB-dependent receptor, beta-barrel domain"/>
    <property type="match status" value="1"/>
</dbReference>
<evidence type="ECO:0000256" key="2">
    <source>
        <dbReference type="ARBA" id="ARBA00022448"/>
    </source>
</evidence>
<evidence type="ECO:0000256" key="9">
    <source>
        <dbReference type="RuleBase" id="RU003357"/>
    </source>
</evidence>
<evidence type="ECO:0000256" key="8">
    <source>
        <dbReference type="PROSITE-ProRule" id="PRU01360"/>
    </source>
</evidence>
<evidence type="ECO:0000259" key="11">
    <source>
        <dbReference type="Pfam" id="PF00593"/>
    </source>
</evidence>
<dbReference type="InterPro" id="IPR036942">
    <property type="entry name" value="Beta-barrel_TonB_sf"/>
</dbReference>
<dbReference type="GO" id="GO:0015344">
    <property type="term" value="F:siderophore uptake transmembrane transporter activity"/>
    <property type="evidence" value="ECO:0007669"/>
    <property type="project" value="TreeGrafter"/>
</dbReference>
<dbReference type="SUPFAM" id="SSF56935">
    <property type="entry name" value="Porins"/>
    <property type="match status" value="1"/>
</dbReference>
<dbReference type="PANTHER" id="PTHR30069">
    <property type="entry name" value="TONB-DEPENDENT OUTER MEMBRANE RECEPTOR"/>
    <property type="match status" value="1"/>
</dbReference>
<keyword evidence="7 8" id="KW-0998">Cell outer membrane</keyword>
<keyword evidence="10" id="KW-0732">Signal</keyword>
<comment type="caution">
    <text evidence="13">The sequence shown here is derived from an EMBL/GenBank/DDBJ whole genome shotgun (WGS) entry which is preliminary data.</text>
</comment>
<dbReference type="Pfam" id="PF00593">
    <property type="entry name" value="TonB_dep_Rec_b-barrel"/>
    <property type="match status" value="1"/>
</dbReference>
<dbReference type="EMBL" id="QFYR01000004">
    <property type="protein sequence ID" value="RAK51563.1"/>
    <property type="molecule type" value="Genomic_DNA"/>
</dbReference>
<organism evidence="13 14">
    <name type="scientific">Phenylobacterium deserti</name>
    <dbReference type="NCBI Taxonomy" id="1914756"/>
    <lineage>
        <taxon>Bacteria</taxon>
        <taxon>Pseudomonadati</taxon>
        <taxon>Pseudomonadota</taxon>
        <taxon>Alphaproteobacteria</taxon>
        <taxon>Caulobacterales</taxon>
        <taxon>Caulobacteraceae</taxon>
        <taxon>Phenylobacterium</taxon>
    </lineage>
</organism>
<keyword evidence="2 8" id="KW-0813">Transport</keyword>
<evidence type="ECO:0000256" key="4">
    <source>
        <dbReference type="ARBA" id="ARBA00022692"/>
    </source>
</evidence>
<keyword evidence="6 8" id="KW-0472">Membrane</keyword>
<evidence type="ECO:0000313" key="13">
    <source>
        <dbReference type="EMBL" id="RAK51563.1"/>
    </source>
</evidence>
<feature type="domain" description="TonB-dependent receptor plug" evidence="12">
    <location>
        <begin position="69"/>
        <end position="177"/>
    </location>
</feature>
<evidence type="ECO:0000256" key="7">
    <source>
        <dbReference type="ARBA" id="ARBA00023237"/>
    </source>
</evidence>
<sequence length="645" mass="70220">MRLPGLDACGAGRSAAIGMVAAFFIAAPAVAAEVVDTAQQANELSNLSLDELAQIRVTSVSKRPEGLNTAASSVYVITPDAVRNVGAQTLPEALRLAPNLEVMRIDALDYSITARGFAGFESANKLLVLMDGRSLYTPLFSGVDWDQHHLVLDDLDRIEVISGPAGTLWGANAVNGVVSVTTRSAFETRGLLAAGSVGTLDSDVRVRAGGSLGAHGAGRIYATAFSRGDLDRADGSSANDGWEGWQTGFRTDWLLGAHTLTLQGDLQDADIDQSLGFGAGYVRGGNVLGRWRAPVLGGAFELQGYYDQIERQARGIHDELRVWSVDAQHAFDLGRHAVVVGAGYRITKDEFRTVTEPQLLSPPRRQVDIGNVFLQDHVALTDALDLTLGVKLETNDYTKAEWMPSARLGWRISDRQFVWAAASRAIRNPSRIERDFTIAGLVEPGLMGSEKLIAYEAGYRGRFTEAATLSVTAYLHDYDELRTNEFVPGRNPPIFVGNTMEGRTWGIEAWTEAELTPWWRLNLGGSILRKDFDLKPGSLDVAAFEAAGADPSYWLKAGSTFRLAEAVDLTVTGRLYDDAPRLGASGYVGVDAYAEANVRLAWRVSDRVELAVVGRDLLHERHAEATEQRRSEVPRSVYLSVRWTR</sequence>
<dbReference type="GO" id="GO:0044718">
    <property type="term" value="P:siderophore transmembrane transport"/>
    <property type="evidence" value="ECO:0007669"/>
    <property type="project" value="TreeGrafter"/>
</dbReference>
<evidence type="ECO:0000256" key="6">
    <source>
        <dbReference type="ARBA" id="ARBA00023136"/>
    </source>
</evidence>
<feature type="signal peptide" evidence="10">
    <location>
        <begin position="1"/>
        <end position="31"/>
    </location>
</feature>
<protein>
    <submittedName>
        <fullName evidence="13">TonB-dependent receptor</fullName>
    </submittedName>
</protein>
<dbReference type="Proteomes" id="UP000249725">
    <property type="component" value="Unassembled WGS sequence"/>
</dbReference>
<accession>A0A328AA18</accession>
<reference evidence="14" key="1">
    <citation type="submission" date="2018-05" db="EMBL/GenBank/DDBJ databases">
        <authorList>
            <person name="Li X."/>
        </authorList>
    </citation>
    <scope>NUCLEOTIDE SEQUENCE [LARGE SCALE GENOMIC DNA]</scope>
    <source>
        <strain evidence="14">YIM 73061</strain>
    </source>
</reference>
<keyword evidence="5 9" id="KW-0798">TonB box</keyword>
<dbReference type="RefSeq" id="WP_111516098.1">
    <property type="nucleotide sequence ID" value="NZ_QFYR01000004.1"/>
</dbReference>
<keyword evidence="14" id="KW-1185">Reference proteome</keyword>
<gene>
    <name evidence="13" type="ORF">DJ018_16680</name>
</gene>
<dbReference type="OrthoDB" id="9760333at2"/>
<evidence type="ECO:0000256" key="10">
    <source>
        <dbReference type="SAM" id="SignalP"/>
    </source>
</evidence>
<dbReference type="InterPro" id="IPR000531">
    <property type="entry name" value="Beta-barrel_TonB"/>
</dbReference>
<evidence type="ECO:0000256" key="3">
    <source>
        <dbReference type="ARBA" id="ARBA00022452"/>
    </source>
</evidence>
<dbReference type="AlphaFoldDB" id="A0A328AA18"/>
<proteinExistence type="inferred from homology"/>
<dbReference type="PANTHER" id="PTHR30069:SF39">
    <property type="entry name" value="BLL6183 PROTEIN"/>
    <property type="match status" value="1"/>
</dbReference>
<dbReference type="GO" id="GO:0009279">
    <property type="term" value="C:cell outer membrane"/>
    <property type="evidence" value="ECO:0007669"/>
    <property type="project" value="UniProtKB-SubCell"/>
</dbReference>